<dbReference type="Pfam" id="PF12705">
    <property type="entry name" value="PDDEXK_1"/>
    <property type="match status" value="1"/>
</dbReference>
<protein>
    <recommendedName>
        <fullName evidence="1">PD-(D/E)XK endonuclease-like domain-containing protein</fullName>
    </recommendedName>
</protein>
<dbReference type="EMBL" id="CYHC01000014">
    <property type="protein sequence ID" value="CUA90652.1"/>
    <property type="molecule type" value="Genomic_DNA"/>
</dbReference>
<evidence type="ECO:0000313" key="3">
    <source>
        <dbReference type="Proteomes" id="UP000182178"/>
    </source>
</evidence>
<comment type="caution">
    <text evidence="2">The sequence shown here is derived from an EMBL/GenBank/DDBJ whole genome shotgun (WGS) entry which is preliminary data.</text>
</comment>
<dbReference type="Proteomes" id="UP000182178">
    <property type="component" value="Unassembled WGS sequence"/>
</dbReference>
<keyword evidence="3" id="KW-1185">Reference proteome</keyword>
<evidence type="ECO:0000313" key="2">
    <source>
        <dbReference type="EMBL" id="CUA90652.1"/>
    </source>
</evidence>
<proteinExistence type="predicted"/>
<dbReference type="InterPro" id="IPR038726">
    <property type="entry name" value="PDDEXK_AddAB-type"/>
</dbReference>
<sequence length="260" mass="28861">MFIDLNHGSGFVYGHAPASVSIGERIDALVDAALVAERAAIAPRDYLGASRIGEPCARRLCYELMQTPVDDGADFGGRLLRVFETGHRFEDMTIRWLRHAGFDLRTHRRNGEQFGFSVAGGRFRGHIDGVIVEGPDVGIAYPVLFEHKALKSSSWQDVVKHGVKTSKPIYWAQVQVYMAYLSVEQTLFVALDKDTQALRYELVPFDPPAAQALSDKAVTVIRAVEARELLPRVSDDPDFYLCTLCPYRIRCHALVPGGLA</sequence>
<dbReference type="InterPro" id="IPR011604">
    <property type="entry name" value="PDDEXK-like_dom_sf"/>
</dbReference>
<dbReference type="Gene3D" id="3.90.320.10">
    <property type="match status" value="1"/>
</dbReference>
<dbReference type="RefSeq" id="WP_055460844.1">
    <property type="nucleotide sequence ID" value="NZ_CYHC01000014.1"/>
</dbReference>
<name>A0ABP2A8A5_9HYPH</name>
<gene>
    <name evidence="2" type="ORF">Ga0061061_11450</name>
</gene>
<organism evidence="2 3">
    <name type="scientific">Chelatococcus sambhunathii</name>
    <dbReference type="NCBI Taxonomy" id="363953"/>
    <lineage>
        <taxon>Bacteria</taxon>
        <taxon>Pseudomonadati</taxon>
        <taxon>Pseudomonadota</taxon>
        <taxon>Alphaproteobacteria</taxon>
        <taxon>Hyphomicrobiales</taxon>
        <taxon>Chelatococcaceae</taxon>
        <taxon>Chelatococcus</taxon>
    </lineage>
</organism>
<feature type="domain" description="PD-(D/E)XK endonuclease-like" evidence="1">
    <location>
        <begin position="98"/>
        <end position="252"/>
    </location>
</feature>
<accession>A0ABP2A8A5</accession>
<reference evidence="2 3" key="1">
    <citation type="submission" date="2015-08" db="EMBL/GenBank/DDBJ databases">
        <authorList>
            <person name="Varghese N."/>
        </authorList>
    </citation>
    <scope>NUCLEOTIDE SEQUENCE [LARGE SCALE GENOMIC DNA]</scope>
    <source>
        <strain evidence="2 3">DSM 18167</strain>
    </source>
</reference>
<evidence type="ECO:0000259" key="1">
    <source>
        <dbReference type="Pfam" id="PF12705"/>
    </source>
</evidence>